<organism evidence="2 3">
    <name type="scientific">Vigna unguiculata</name>
    <name type="common">Cowpea</name>
    <dbReference type="NCBI Taxonomy" id="3917"/>
    <lineage>
        <taxon>Eukaryota</taxon>
        <taxon>Viridiplantae</taxon>
        <taxon>Streptophyta</taxon>
        <taxon>Embryophyta</taxon>
        <taxon>Tracheophyta</taxon>
        <taxon>Spermatophyta</taxon>
        <taxon>Magnoliopsida</taxon>
        <taxon>eudicotyledons</taxon>
        <taxon>Gunneridae</taxon>
        <taxon>Pentapetalae</taxon>
        <taxon>rosids</taxon>
        <taxon>fabids</taxon>
        <taxon>Fabales</taxon>
        <taxon>Fabaceae</taxon>
        <taxon>Papilionoideae</taxon>
        <taxon>50 kb inversion clade</taxon>
        <taxon>NPAAA clade</taxon>
        <taxon>indigoferoid/millettioid clade</taxon>
        <taxon>Phaseoleae</taxon>
        <taxon>Vigna</taxon>
    </lineage>
</organism>
<reference evidence="2 3" key="1">
    <citation type="submission" date="2019-04" db="EMBL/GenBank/DDBJ databases">
        <title>An improved genome assembly and genetic linkage map for asparagus bean, Vigna unguiculata ssp. sesquipedialis.</title>
        <authorList>
            <person name="Xia Q."/>
            <person name="Zhang R."/>
            <person name="Dong Y."/>
        </authorList>
    </citation>
    <scope>NUCLEOTIDE SEQUENCE [LARGE SCALE GENOMIC DNA]</scope>
    <source>
        <tissue evidence="2">Leaf</tissue>
    </source>
</reference>
<feature type="region of interest" description="Disordered" evidence="1">
    <location>
        <begin position="13"/>
        <end position="80"/>
    </location>
</feature>
<accession>A0A4D6M8U0</accession>
<evidence type="ECO:0000313" key="3">
    <source>
        <dbReference type="Proteomes" id="UP000501690"/>
    </source>
</evidence>
<dbReference type="EMBL" id="CP039350">
    <property type="protein sequence ID" value="QCD96234.1"/>
    <property type="molecule type" value="Genomic_DNA"/>
</dbReference>
<evidence type="ECO:0000256" key="1">
    <source>
        <dbReference type="SAM" id="MobiDB-lite"/>
    </source>
</evidence>
<proteinExistence type="predicted"/>
<keyword evidence="3" id="KW-1185">Reference proteome</keyword>
<feature type="compositionally biased region" description="Basic and acidic residues" evidence="1">
    <location>
        <begin position="19"/>
        <end position="30"/>
    </location>
</feature>
<evidence type="ECO:0000313" key="2">
    <source>
        <dbReference type="EMBL" id="QCD96234.1"/>
    </source>
</evidence>
<sequence>MIKHHTALAQLLAQAEGSRSGERLSPRRETLAQASPFRLGEGSKRGTVNLRRISLRRDPSRLSEAHDRSKQRRSPERLSA</sequence>
<dbReference type="AlphaFoldDB" id="A0A4D6M8U0"/>
<dbReference type="Proteomes" id="UP000501690">
    <property type="component" value="Linkage Group LG6"/>
</dbReference>
<gene>
    <name evidence="2" type="ORF">DEO72_LG6g936</name>
</gene>
<name>A0A4D6M8U0_VIGUN</name>
<protein>
    <submittedName>
        <fullName evidence="2">Uncharacterized protein</fullName>
    </submittedName>
</protein>
<feature type="compositionally biased region" description="Basic and acidic residues" evidence="1">
    <location>
        <begin position="55"/>
        <end position="80"/>
    </location>
</feature>